<dbReference type="CDD" id="cd00082">
    <property type="entry name" value="HisKA"/>
    <property type="match status" value="1"/>
</dbReference>
<evidence type="ECO:0000256" key="3">
    <source>
        <dbReference type="ARBA" id="ARBA00022553"/>
    </source>
</evidence>
<evidence type="ECO:0000256" key="6">
    <source>
        <dbReference type="ARBA" id="ARBA00022777"/>
    </source>
</evidence>
<comment type="caution">
    <text evidence="10">The sequence shown here is derived from an EMBL/GenBank/DDBJ whole genome shotgun (WGS) entry which is preliminary data.</text>
</comment>
<evidence type="ECO:0000256" key="4">
    <source>
        <dbReference type="ARBA" id="ARBA00022679"/>
    </source>
</evidence>
<dbReference type="SMART" id="SM00387">
    <property type="entry name" value="HATPase_c"/>
    <property type="match status" value="1"/>
</dbReference>
<keyword evidence="11" id="KW-1185">Reference proteome</keyword>
<dbReference type="PANTHER" id="PTHR43065:SF34">
    <property type="entry name" value="SPORULATION KINASE A"/>
    <property type="match status" value="1"/>
</dbReference>
<evidence type="ECO:0000256" key="2">
    <source>
        <dbReference type="ARBA" id="ARBA00012438"/>
    </source>
</evidence>
<evidence type="ECO:0000259" key="9">
    <source>
        <dbReference type="PROSITE" id="PS50109"/>
    </source>
</evidence>
<dbReference type="SMART" id="SM00388">
    <property type="entry name" value="HisKA"/>
    <property type="match status" value="1"/>
</dbReference>
<evidence type="ECO:0000256" key="7">
    <source>
        <dbReference type="ARBA" id="ARBA00022840"/>
    </source>
</evidence>
<evidence type="ECO:0000256" key="5">
    <source>
        <dbReference type="ARBA" id="ARBA00022741"/>
    </source>
</evidence>
<dbReference type="Gene3D" id="3.30.565.10">
    <property type="entry name" value="Histidine kinase-like ATPase, C-terminal domain"/>
    <property type="match status" value="1"/>
</dbReference>
<evidence type="ECO:0000256" key="1">
    <source>
        <dbReference type="ARBA" id="ARBA00000085"/>
    </source>
</evidence>
<keyword evidence="4" id="KW-0808">Transferase</keyword>
<sequence>MPESLTTLSTLNFQEDFQQLQSSIELVLDKKGNIIAANDVAEEIGIFAGSFFHTVPASFVHETYRFISQIKSMKGIIGCYLIHEVQGNEWHVHYRGKEKDKYILLSGYLHECPYTKEIREAISQFEHPSVLINDQLEIIYSNPSFEQHYLEKRATKDILLHKVFQGESFANIPSLVREVFRKKRTLEINITNENSDHYLVKGIFLRNNNLILLMIYDFSYEKKYANLLAYQDQMKSVSYLSAGVAHELRNPLSVIKGFLQLSMLTDSFDKYAQTILSETDRMNEIIDNFLSVARKKMKKEIMTPKYLLNSVIDIIRSECLMQGVHFQSRVEPITGQLEVNESSFKQIILNALRNSIEAFPEGRRRNIFSLQSYQEGDTIVIELSDNGSGIPEDVLEEIEKPFYTTKEKGTGIGIPLCKKIMDDHDGTFQIDSTVGKGTTITLRFPLFEEESK</sequence>
<dbReference type="Pfam" id="PF02518">
    <property type="entry name" value="HATPase_c"/>
    <property type="match status" value="1"/>
</dbReference>
<proteinExistence type="predicted"/>
<accession>A0ABW0U8C0</accession>
<dbReference type="EMBL" id="JBHSPF010000068">
    <property type="protein sequence ID" value="MFC5629713.1"/>
    <property type="molecule type" value="Genomic_DNA"/>
</dbReference>
<dbReference type="SUPFAM" id="SSF47384">
    <property type="entry name" value="Homodimeric domain of signal transducing histidine kinase"/>
    <property type="match status" value="1"/>
</dbReference>
<organism evidence="10 11">
    <name type="scientific">Aliibacillus thermotolerans</name>
    <dbReference type="NCBI Taxonomy" id="1834418"/>
    <lineage>
        <taxon>Bacteria</taxon>
        <taxon>Bacillati</taxon>
        <taxon>Bacillota</taxon>
        <taxon>Bacilli</taxon>
        <taxon>Bacillales</taxon>
        <taxon>Bacillaceae</taxon>
        <taxon>Aliibacillus</taxon>
    </lineage>
</organism>
<dbReference type="InterPro" id="IPR036097">
    <property type="entry name" value="HisK_dim/P_sf"/>
</dbReference>
<dbReference type="PANTHER" id="PTHR43065">
    <property type="entry name" value="SENSOR HISTIDINE KINASE"/>
    <property type="match status" value="1"/>
</dbReference>
<dbReference type="InterPro" id="IPR004358">
    <property type="entry name" value="Sig_transdc_His_kin-like_C"/>
</dbReference>
<dbReference type="InterPro" id="IPR003661">
    <property type="entry name" value="HisK_dim/P_dom"/>
</dbReference>
<dbReference type="InterPro" id="IPR036890">
    <property type="entry name" value="HATPase_C_sf"/>
</dbReference>
<name>A0ABW0U8C0_9BACI</name>
<evidence type="ECO:0000256" key="8">
    <source>
        <dbReference type="ARBA" id="ARBA00023012"/>
    </source>
</evidence>
<dbReference type="InterPro" id="IPR003594">
    <property type="entry name" value="HATPase_dom"/>
</dbReference>
<keyword evidence="3" id="KW-0597">Phosphoprotein</keyword>
<evidence type="ECO:0000313" key="10">
    <source>
        <dbReference type="EMBL" id="MFC5629713.1"/>
    </source>
</evidence>
<gene>
    <name evidence="10" type="ORF">ACFPTR_12735</name>
</gene>
<evidence type="ECO:0000313" key="11">
    <source>
        <dbReference type="Proteomes" id="UP001596143"/>
    </source>
</evidence>
<dbReference type="Gene3D" id="1.10.287.130">
    <property type="match status" value="1"/>
</dbReference>
<dbReference type="Proteomes" id="UP001596143">
    <property type="component" value="Unassembled WGS sequence"/>
</dbReference>
<dbReference type="Pfam" id="PF00512">
    <property type="entry name" value="HisKA"/>
    <property type="match status" value="1"/>
</dbReference>
<protein>
    <recommendedName>
        <fullName evidence="2">histidine kinase</fullName>
        <ecNumber evidence="2">2.7.13.3</ecNumber>
    </recommendedName>
</protein>
<keyword evidence="8" id="KW-0902">Two-component regulatory system</keyword>
<dbReference type="EC" id="2.7.13.3" evidence="2"/>
<dbReference type="CDD" id="cd00075">
    <property type="entry name" value="HATPase"/>
    <property type="match status" value="1"/>
</dbReference>
<reference evidence="11" key="1">
    <citation type="journal article" date="2019" name="Int. J. Syst. Evol. Microbiol.">
        <title>The Global Catalogue of Microorganisms (GCM) 10K type strain sequencing project: providing services to taxonomists for standard genome sequencing and annotation.</title>
        <authorList>
            <consortium name="The Broad Institute Genomics Platform"/>
            <consortium name="The Broad Institute Genome Sequencing Center for Infectious Disease"/>
            <person name="Wu L."/>
            <person name="Ma J."/>
        </authorList>
    </citation>
    <scope>NUCLEOTIDE SEQUENCE [LARGE SCALE GENOMIC DNA]</scope>
    <source>
        <strain evidence="11">CGMCC 1.15790</strain>
    </source>
</reference>
<dbReference type="SUPFAM" id="SSF55874">
    <property type="entry name" value="ATPase domain of HSP90 chaperone/DNA topoisomerase II/histidine kinase"/>
    <property type="match status" value="1"/>
</dbReference>
<keyword evidence="6" id="KW-0418">Kinase</keyword>
<dbReference type="PROSITE" id="PS50109">
    <property type="entry name" value="HIS_KIN"/>
    <property type="match status" value="1"/>
</dbReference>
<keyword evidence="5" id="KW-0547">Nucleotide-binding</keyword>
<keyword evidence="7" id="KW-0067">ATP-binding</keyword>
<dbReference type="InterPro" id="IPR005467">
    <property type="entry name" value="His_kinase_dom"/>
</dbReference>
<dbReference type="PRINTS" id="PR00344">
    <property type="entry name" value="BCTRLSENSOR"/>
</dbReference>
<dbReference type="RefSeq" id="WP_270898108.1">
    <property type="nucleotide sequence ID" value="NZ_JBHSPF010000068.1"/>
</dbReference>
<feature type="domain" description="Histidine kinase" evidence="9">
    <location>
        <begin position="243"/>
        <end position="448"/>
    </location>
</feature>
<comment type="catalytic activity">
    <reaction evidence="1">
        <text>ATP + protein L-histidine = ADP + protein N-phospho-L-histidine.</text>
        <dbReference type="EC" id="2.7.13.3"/>
    </reaction>
</comment>